<dbReference type="SUPFAM" id="SSF53756">
    <property type="entry name" value="UDP-Glycosyltransferase/glycogen phosphorylase"/>
    <property type="match status" value="1"/>
</dbReference>
<comment type="caution">
    <text evidence="1">The sequence shown here is derived from an EMBL/GenBank/DDBJ whole genome shotgun (WGS) entry which is preliminary data.</text>
</comment>
<dbReference type="Proteomes" id="UP000192366">
    <property type="component" value="Unassembled WGS sequence"/>
</dbReference>
<keyword evidence="2" id="KW-1185">Reference proteome</keyword>
<dbReference type="OrthoDB" id="3287135at2"/>
<sequence length="358" mass="39059">MSSVNVAPTGYRLAVITLASVPAAHPYVHAVLDPDHITLLPDPVPAGITQPGQWWPPRLLEPAFLADHIDRIEILHVHFGFDATPAAVLRAVTDLSAAHRVPLVVTVHDLDNPHFLDSAEHRERLGVLVEAAAQVITLTHGAAAEVERRWNRSALVLPHPPVLSPEGIGKPRARRAEPVVAVHAKALRANIDPWPVLDALLPHAGAGWTLRLDIDTDGVQSHRNTGHLDRYASAGVDVRVHPRFTDDDLADYLGEIDVLVLPYRFGTHSGWVEACFDAGVCAVVPDCGFFAQQHDFPVYHYSRTELDAAGLVAAVEAGLSVQRLQGADLRAQRRQLQDEVRDQMTALYRRLLCTAAAA</sequence>
<dbReference type="EMBL" id="MVHJ01000004">
    <property type="protein sequence ID" value="ORA05949.1"/>
    <property type="molecule type" value="Genomic_DNA"/>
</dbReference>
<accession>A0A1W9Z181</accession>
<evidence type="ECO:0000313" key="2">
    <source>
        <dbReference type="Proteomes" id="UP000192366"/>
    </source>
</evidence>
<evidence type="ECO:0000313" key="1">
    <source>
        <dbReference type="EMBL" id="ORA05949.1"/>
    </source>
</evidence>
<evidence type="ECO:0008006" key="3">
    <source>
        <dbReference type="Google" id="ProtNLM"/>
    </source>
</evidence>
<dbReference type="AlphaFoldDB" id="A0A1W9Z181"/>
<organism evidence="1 2">
    <name type="scientific">Mycolicibacterium bacteremicum</name>
    <name type="common">Mycobacterium bacteremicum</name>
    <dbReference type="NCBI Taxonomy" id="564198"/>
    <lineage>
        <taxon>Bacteria</taxon>
        <taxon>Bacillati</taxon>
        <taxon>Actinomycetota</taxon>
        <taxon>Actinomycetes</taxon>
        <taxon>Mycobacteriales</taxon>
        <taxon>Mycobacteriaceae</taxon>
        <taxon>Mycolicibacterium</taxon>
    </lineage>
</organism>
<reference evidence="1 2" key="1">
    <citation type="submission" date="2017-02" db="EMBL/GenBank/DDBJ databases">
        <title>The new phylogeny of genus Mycobacterium.</title>
        <authorList>
            <person name="Tortoli E."/>
            <person name="Trovato A."/>
            <person name="Cirillo D.M."/>
        </authorList>
    </citation>
    <scope>NUCLEOTIDE SEQUENCE [LARGE SCALE GENOMIC DNA]</scope>
    <source>
        <strain evidence="1 2">DSM 45578</strain>
    </source>
</reference>
<dbReference type="STRING" id="564198.BST17_06270"/>
<protein>
    <recommendedName>
        <fullName evidence="3">Glycosyltransferase subfamily 4-like N-terminal domain-containing protein</fullName>
    </recommendedName>
</protein>
<gene>
    <name evidence="1" type="ORF">BST17_06270</name>
</gene>
<proteinExistence type="predicted"/>
<dbReference type="Gene3D" id="3.40.50.2000">
    <property type="entry name" value="Glycogen Phosphorylase B"/>
    <property type="match status" value="1"/>
</dbReference>
<name>A0A1W9Z181_MYCBA</name>